<protein>
    <submittedName>
        <fullName evidence="2">Uncharacterized protein</fullName>
    </submittedName>
</protein>
<name>B1Z6W6_BURA4</name>
<feature type="compositionally biased region" description="Low complexity" evidence="1">
    <location>
        <begin position="163"/>
        <end position="186"/>
    </location>
</feature>
<reference evidence="3" key="1">
    <citation type="submission" date="2008-04" db="EMBL/GenBank/DDBJ databases">
        <title>Complete sequence of plasmid 1 of Burkholderia ambifaria MC40-6.</title>
        <authorList>
            <person name="Copeland A."/>
            <person name="Lucas S."/>
            <person name="Lapidus A."/>
            <person name="Glavina del Rio T."/>
            <person name="Dalin E."/>
            <person name="Tice H."/>
            <person name="Pitluck S."/>
            <person name="Chain P."/>
            <person name="Malfatti S."/>
            <person name="Shin M."/>
            <person name="Vergez L."/>
            <person name="Lang D."/>
            <person name="Schmutz J."/>
            <person name="Larimer F."/>
            <person name="Land M."/>
            <person name="Hauser L."/>
            <person name="Kyrpides N."/>
            <person name="Lykidis A."/>
            <person name="Ramette A."/>
            <person name="Konstantinidis K."/>
            <person name="Tiedje J."/>
            <person name="Richardson P."/>
        </authorList>
    </citation>
    <scope>NUCLEOTIDE SEQUENCE [LARGE SCALE GENOMIC DNA]</scope>
    <source>
        <strain evidence="3">MC40-6</strain>
        <plasmid evidence="3">pBMC401</plasmid>
    </source>
</reference>
<keyword evidence="2" id="KW-0614">Plasmid</keyword>
<dbReference type="HOGENOM" id="CLU_1052432_0_0_4"/>
<evidence type="ECO:0000313" key="3">
    <source>
        <dbReference type="Proteomes" id="UP000001680"/>
    </source>
</evidence>
<feature type="compositionally biased region" description="Low complexity" evidence="1">
    <location>
        <begin position="217"/>
        <end position="235"/>
    </location>
</feature>
<evidence type="ECO:0000313" key="2">
    <source>
        <dbReference type="EMBL" id="ACB69193.1"/>
    </source>
</evidence>
<dbReference type="AlphaFoldDB" id="B1Z6W6"/>
<accession>B1Z6W6</accession>
<evidence type="ECO:0000256" key="1">
    <source>
        <dbReference type="SAM" id="MobiDB-lite"/>
    </source>
</evidence>
<feature type="compositionally biased region" description="Low complexity" evidence="1">
    <location>
        <begin position="102"/>
        <end position="117"/>
    </location>
</feature>
<organism evidence="2 3">
    <name type="scientific">Burkholderia ambifaria (strain MC40-6)</name>
    <dbReference type="NCBI Taxonomy" id="398577"/>
    <lineage>
        <taxon>Bacteria</taxon>
        <taxon>Pseudomonadati</taxon>
        <taxon>Pseudomonadota</taxon>
        <taxon>Betaproteobacteria</taxon>
        <taxon>Burkholderiales</taxon>
        <taxon>Burkholderiaceae</taxon>
        <taxon>Burkholderia</taxon>
        <taxon>Burkholderia cepacia complex</taxon>
    </lineage>
</organism>
<gene>
    <name evidence="2" type="ordered locus">BamMC406_6793</name>
</gene>
<feature type="compositionally biased region" description="Pro residues" evidence="1">
    <location>
        <begin position="187"/>
        <end position="197"/>
    </location>
</feature>
<dbReference type="EMBL" id="CP001028">
    <property type="protein sequence ID" value="ACB69193.1"/>
    <property type="molecule type" value="Genomic_DNA"/>
</dbReference>
<proteinExistence type="predicted"/>
<geneLocation type="plasmid" evidence="2 3">
    <name>pBMC401</name>
</geneLocation>
<dbReference type="Proteomes" id="UP000001680">
    <property type="component" value="Plasmid pBMC401"/>
</dbReference>
<sequence>MDIREIQALHAKYAAQPVVIDINGHVEAMPALPAPGGNRKRIALPRLGRFNRLVRPVAIGVTAAALAAGGGVSAAKLWRALRAPSHAELTHEATPPAPRPAPAASSALTSTHSLTAADFDGSASAPTGTLASIDPRSLTARHDPPPTNPSPREQPAPSDLNKAAAAPIRAPRTAPVVQTAASVATEPAPPPAAPPKAVPRHSRRGTARPHAAPSENAEPAAQVPTPAPAAKAPAAGKSGDVQLF</sequence>
<feature type="compositionally biased region" description="Pro residues" evidence="1">
    <location>
        <begin position="145"/>
        <end position="154"/>
    </location>
</feature>
<feature type="region of interest" description="Disordered" evidence="1">
    <location>
        <begin position="87"/>
        <end position="244"/>
    </location>
</feature>
<feature type="compositionally biased region" description="Basic residues" evidence="1">
    <location>
        <begin position="198"/>
        <end position="207"/>
    </location>
</feature>
<dbReference type="RefSeq" id="WP_012367425.1">
    <property type="nucleotide sequence ID" value="NC_010553.1"/>
</dbReference>
<dbReference type="KEGG" id="bac:BamMC406_6793"/>